<comment type="caution">
    <text evidence="1">The sequence shown here is derived from an EMBL/GenBank/DDBJ whole genome shotgun (WGS) entry which is preliminary data.</text>
</comment>
<evidence type="ECO:0000313" key="2">
    <source>
        <dbReference type="Proteomes" id="UP001480595"/>
    </source>
</evidence>
<organism evidence="1 2">
    <name type="scientific">Apiospora phragmitis</name>
    <dbReference type="NCBI Taxonomy" id="2905665"/>
    <lineage>
        <taxon>Eukaryota</taxon>
        <taxon>Fungi</taxon>
        <taxon>Dikarya</taxon>
        <taxon>Ascomycota</taxon>
        <taxon>Pezizomycotina</taxon>
        <taxon>Sordariomycetes</taxon>
        <taxon>Xylariomycetidae</taxon>
        <taxon>Amphisphaeriales</taxon>
        <taxon>Apiosporaceae</taxon>
        <taxon>Apiospora</taxon>
    </lineage>
</organism>
<protein>
    <submittedName>
        <fullName evidence="1">Uncharacterized protein</fullName>
    </submittedName>
</protein>
<name>A0ABR1VU14_9PEZI</name>
<dbReference type="Proteomes" id="UP001480595">
    <property type="component" value="Unassembled WGS sequence"/>
</dbReference>
<accession>A0ABR1VU14</accession>
<dbReference type="GeneID" id="92088694"/>
<keyword evidence="2" id="KW-1185">Reference proteome</keyword>
<dbReference type="RefSeq" id="XP_066717798.1">
    <property type="nucleotide sequence ID" value="XM_066855631.1"/>
</dbReference>
<proteinExistence type="predicted"/>
<reference evidence="1 2" key="1">
    <citation type="submission" date="2023-01" db="EMBL/GenBank/DDBJ databases">
        <title>Analysis of 21 Apiospora genomes using comparative genomics revels a genus with tremendous synthesis potential of carbohydrate active enzymes and secondary metabolites.</title>
        <authorList>
            <person name="Sorensen T."/>
        </authorList>
    </citation>
    <scope>NUCLEOTIDE SEQUENCE [LARGE SCALE GENOMIC DNA]</scope>
    <source>
        <strain evidence="1 2">CBS 135458</strain>
    </source>
</reference>
<sequence length="227" mass="26239">MLKPGPLRARAFIETFDTSLDMSDSTISWEELAKGRIKNAEDHFRVLEGLVTLSESPSTHEPSTVLDPRAVASLLPEYPLKSHHKSLVIRCVATYWRELERLVIEDALSHLHSLRKRADIPQVLNHRARNIASQISHLLRLVDSARQGRHTRVVASDEYASLLRHRSAFMTLHTCLTIHRYIRRIDVDCSQGLLEMSKRYTAELYVLPDCFNQVTEYREAWRERLST</sequence>
<gene>
    <name evidence="1" type="ORF">PG994_004222</name>
</gene>
<evidence type="ECO:0000313" key="1">
    <source>
        <dbReference type="EMBL" id="KAK8073323.1"/>
    </source>
</evidence>
<dbReference type="EMBL" id="JAQQWL010000005">
    <property type="protein sequence ID" value="KAK8073323.1"/>
    <property type="molecule type" value="Genomic_DNA"/>
</dbReference>